<gene>
    <name evidence="12" type="ORF">JZ786_23940</name>
</gene>
<dbReference type="GO" id="GO:0022857">
    <property type="term" value="F:transmembrane transporter activity"/>
    <property type="evidence" value="ECO:0007669"/>
    <property type="project" value="InterPro"/>
</dbReference>
<dbReference type="AlphaFoldDB" id="A0A9X7VZ55"/>
<keyword evidence="13" id="KW-1185">Reference proteome</keyword>
<dbReference type="InterPro" id="IPR036259">
    <property type="entry name" value="MFS_trans_sf"/>
</dbReference>
<dbReference type="PRINTS" id="PR00171">
    <property type="entry name" value="SUGRTRNSPORT"/>
</dbReference>
<evidence type="ECO:0000256" key="3">
    <source>
        <dbReference type="ARBA" id="ARBA00022448"/>
    </source>
</evidence>
<feature type="domain" description="Major facilitator superfamily (MFS) profile" evidence="11">
    <location>
        <begin position="14"/>
        <end position="437"/>
    </location>
</feature>
<feature type="transmembrane region" description="Helical" evidence="10">
    <location>
        <begin position="349"/>
        <end position="371"/>
    </location>
</feature>
<evidence type="ECO:0000256" key="1">
    <source>
        <dbReference type="ARBA" id="ARBA00004651"/>
    </source>
</evidence>
<organism evidence="12 13">
    <name type="scientific">Alicyclobacillus mengziensis</name>
    <dbReference type="NCBI Taxonomy" id="2931921"/>
    <lineage>
        <taxon>Bacteria</taxon>
        <taxon>Bacillati</taxon>
        <taxon>Bacillota</taxon>
        <taxon>Bacilli</taxon>
        <taxon>Bacillales</taxon>
        <taxon>Alicyclobacillaceae</taxon>
        <taxon>Alicyclobacillus</taxon>
    </lineage>
</organism>
<feature type="transmembrane region" description="Helical" evidence="10">
    <location>
        <begin position="52"/>
        <end position="72"/>
    </location>
</feature>
<keyword evidence="8 10" id="KW-0472">Membrane</keyword>
<comment type="similarity">
    <text evidence="2 9">Belongs to the major facilitator superfamily. Sugar transporter (TC 2.A.1.1) family.</text>
</comment>
<protein>
    <submittedName>
        <fullName evidence="12">Sugar porter family MFS transporter</fullName>
    </submittedName>
</protein>
<evidence type="ECO:0000259" key="11">
    <source>
        <dbReference type="PROSITE" id="PS50850"/>
    </source>
</evidence>
<evidence type="ECO:0000313" key="13">
    <source>
        <dbReference type="Proteomes" id="UP000663505"/>
    </source>
</evidence>
<dbReference type="InterPro" id="IPR005829">
    <property type="entry name" value="Sugar_transporter_CS"/>
</dbReference>
<evidence type="ECO:0000313" key="12">
    <source>
        <dbReference type="EMBL" id="QSO47399.1"/>
    </source>
</evidence>
<evidence type="ECO:0000256" key="8">
    <source>
        <dbReference type="ARBA" id="ARBA00023136"/>
    </source>
</evidence>
<keyword evidence="4" id="KW-1003">Cell membrane</keyword>
<reference evidence="12 13" key="1">
    <citation type="submission" date="2021-02" db="EMBL/GenBank/DDBJ databases">
        <title>Alicyclobacillus curvatus sp. nov. and Alicyclobacillus mengziensis sp. nov., two acidophilic bacteria isolated from acid mine drainage.</title>
        <authorList>
            <person name="Huang Y."/>
        </authorList>
    </citation>
    <scope>NUCLEOTIDE SEQUENCE [LARGE SCALE GENOMIC DNA]</scope>
    <source>
        <strain evidence="12 13">S30H14</strain>
    </source>
</reference>
<feature type="transmembrane region" description="Helical" evidence="10">
    <location>
        <begin position="103"/>
        <end position="126"/>
    </location>
</feature>
<evidence type="ECO:0000256" key="6">
    <source>
        <dbReference type="ARBA" id="ARBA00022692"/>
    </source>
</evidence>
<feature type="transmembrane region" description="Helical" evidence="10">
    <location>
        <begin position="79"/>
        <end position="97"/>
    </location>
</feature>
<dbReference type="PANTHER" id="PTHR48020">
    <property type="entry name" value="PROTON MYO-INOSITOL COTRANSPORTER"/>
    <property type="match status" value="1"/>
</dbReference>
<dbReference type="PROSITE" id="PS50850">
    <property type="entry name" value="MFS"/>
    <property type="match status" value="1"/>
</dbReference>
<dbReference type="PROSITE" id="PS00217">
    <property type="entry name" value="SUGAR_TRANSPORT_2"/>
    <property type="match status" value="1"/>
</dbReference>
<dbReference type="KEGG" id="afx:JZ786_23940"/>
<dbReference type="FunFam" id="1.20.1250.20:FF:000218">
    <property type="entry name" value="facilitated trehalose transporter Tret1"/>
    <property type="match status" value="1"/>
</dbReference>
<keyword evidence="3 9" id="KW-0813">Transport</keyword>
<keyword evidence="6 10" id="KW-0812">Transmembrane</keyword>
<dbReference type="SUPFAM" id="SSF103473">
    <property type="entry name" value="MFS general substrate transporter"/>
    <property type="match status" value="1"/>
</dbReference>
<feature type="transmembrane region" description="Helical" evidence="10">
    <location>
        <begin position="415"/>
        <end position="433"/>
    </location>
</feature>
<feature type="transmembrane region" description="Helical" evidence="10">
    <location>
        <begin position="138"/>
        <end position="156"/>
    </location>
</feature>
<name>A0A9X7VZ55_9BACL</name>
<feature type="transmembrane region" description="Helical" evidence="10">
    <location>
        <begin position="392"/>
        <end position="409"/>
    </location>
</feature>
<dbReference type="PROSITE" id="PS00216">
    <property type="entry name" value="SUGAR_TRANSPORT_1"/>
    <property type="match status" value="1"/>
</dbReference>
<evidence type="ECO:0000256" key="5">
    <source>
        <dbReference type="ARBA" id="ARBA00022597"/>
    </source>
</evidence>
<feature type="transmembrane region" description="Helical" evidence="10">
    <location>
        <begin position="286"/>
        <end position="305"/>
    </location>
</feature>
<dbReference type="RefSeq" id="WP_206656750.1">
    <property type="nucleotide sequence ID" value="NZ_CP071182.1"/>
</dbReference>
<keyword evidence="7 10" id="KW-1133">Transmembrane helix</keyword>
<dbReference type="GO" id="GO:0005886">
    <property type="term" value="C:plasma membrane"/>
    <property type="evidence" value="ECO:0007669"/>
    <property type="project" value="UniProtKB-SubCell"/>
</dbReference>
<feature type="transmembrane region" description="Helical" evidence="10">
    <location>
        <begin position="168"/>
        <end position="187"/>
    </location>
</feature>
<evidence type="ECO:0000256" key="4">
    <source>
        <dbReference type="ARBA" id="ARBA00022475"/>
    </source>
</evidence>
<feature type="transmembrane region" description="Helical" evidence="10">
    <location>
        <begin position="12"/>
        <end position="32"/>
    </location>
</feature>
<sequence length="468" mass="50757">MVAATKVKRANILTALIASLGGLVFGYDSGAMSGALLFLKKAFHLTVFQREAMTSIVIIGAMVGSLFTGYLADRFGRRTALLLAASGAILFALGTGFSPNYALFLLFRFLVGVMVGMIVIAAPMYISESSRTRSRGGASSTFQLAVAIGLSASYWGDFFYAKSGNWHGMFGIAAIPAFIFGLLVLFLPDTPRWYFMRGMHAKGEAALGRLYDDSELRGEVTRITTELESTKTLDTGSYRDLLKPGVRVALGFGILFTVFQQFGGINTVTYYSPTVFKLAGFGTSDSILITAATGIITVLATVLGISMVDRVGRRRLIFISLSGMGLAMFLLGLAFQIGPRTSGMSVVTIGSVVLYHVSFSSGMGLMGWVLIPEIFSNRLRARGQSVTRLTNWIANFVVTISFLSVVQAAGAAKTFWIFTAIIIVAFLFMLKMVPETKNRPLESIEKYWEDGRKWTDDTVSMAVEGSKL</sequence>
<evidence type="ECO:0000256" key="7">
    <source>
        <dbReference type="ARBA" id="ARBA00022989"/>
    </source>
</evidence>
<accession>A0A9X7VZ55</accession>
<dbReference type="Gene3D" id="1.20.1250.20">
    <property type="entry name" value="MFS general substrate transporter like domains"/>
    <property type="match status" value="1"/>
</dbReference>
<feature type="transmembrane region" description="Helical" evidence="10">
    <location>
        <begin position="317"/>
        <end position="337"/>
    </location>
</feature>
<dbReference type="NCBIfam" id="TIGR00879">
    <property type="entry name" value="SP"/>
    <property type="match status" value="1"/>
</dbReference>
<dbReference type="InterPro" id="IPR020846">
    <property type="entry name" value="MFS_dom"/>
</dbReference>
<dbReference type="InterPro" id="IPR003663">
    <property type="entry name" value="Sugar/inositol_transpt"/>
</dbReference>
<proteinExistence type="inferred from homology"/>
<comment type="subcellular location">
    <subcellularLocation>
        <location evidence="1">Cell membrane</location>
        <topology evidence="1">Multi-pass membrane protein</topology>
    </subcellularLocation>
</comment>
<dbReference type="PANTHER" id="PTHR48020:SF12">
    <property type="entry name" value="PROTON MYO-INOSITOL COTRANSPORTER"/>
    <property type="match status" value="1"/>
</dbReference>
<dbReference type="Pfam" id="PF00083">
    <property type="entry name" value="Sugar_tr"/>
    <property type="match status" value="1"/>
</dbReference>
<dbReference type="Proteomes" id="UP000663505">
    <property type="component" value="Chromosome"/>
</dbReference>
<feature type="transmembrane region" description="Helical" evidence="10">
    <location>
        <begin position="248"/>
        <end position="266"/>
    </location>
</feature>
<dbReference type="EMBL" id="CP071182">
    <property type="protein sequence ID" value="QSO47399.1"/>
    <property type="molecule type" value="Genomic_DNA"/>
</dbReference>
<dbReference type="InterPro" id="IPR005828">
    <property type="entry name" value="MFS_sugar_transport-like"/>
</dbReference>
<keyword evidence="5" id="KW-0762">Sugar transport</keyword>
<evidence type="ECO:0000256" key="2">
    <source>
        <dbReference type="ARBA" id="ARBA00010992"/>
    </source>
</evidence>
<evidence type="ECO:0000256" key="10">
    <source>
        <dbReference type="SAM" id="Phobius"/>
    </source>
</evidence>
<dbReference type="InterPro" id="IPR050814">
    <property type="entry name" value="Myo-inositol_Transporter"/>
</dbReference>
<evidence type="ECO:0000256" key="9">
    <source>
        <dbReference type="RuleBase" id="RU003346"/>
    </source>
</evidence>